<dbReference type="Pfam" id="PF23055">
    <property type="entry name" value="DUF7041"/>
    <property type="match status" value="1"/>
</dbReference>
<dbReference type="InterPro" id="IPR021109">
    <property type="entry name" value="Peptidase_aspartic_dom_sf"/>
</dbReference>
<reference evidence="4" key="1">
    <citation type="submission" date="2025-08" db="UniProtKB">
        <authorList>
            <consortium name="RefSeq"/>
        </authorList>
    </citation>
    <scope>IDENTIFICATION</scope>
    <source>
        <tissue evidence="4">Whole body</tissue>
    </source>
</reference>
<proteinExistence type="predicted"/>
<evidence type="ECO:0000313" key="3">
    <source>
        <dbReference type="Proteomes" id="UP000694846"/>
    </source>
</evidence>
<evidence type="ECO:0000259" key="2">
    <source>
        <dbReference type="Pfam" id="PF23055"/>
    </source>
</evidence>
<dbReference type="InterPro" id="IPR055469">
    <property type="entry name" value="DUF7041"/>
</dbReference>
<evidence type="ECO:0000256" key="1">
    <source>
        <dbReference type="SAM" id="MobiDB-lite"/>
    </source>
</evidence>
<dbReference type="SUPFAM" id="SSF50630">
    <property type="entry name" value="Acid proteases"/>
    <property type="match status" value="1"/>
</dbReference>
<dbReference type="AlphaFoldDB" id="A0A8B8GCR4"/>
<name>A0A8B8GCR4_9HEMI</name>
<protein>
    <submittedName>
        <fullName evidence="4">Uncharacterized protein LOC112690739</fullName>
    </submittedName>
</protein>
<feature type="region of interest" description="Disordered" evidence="1">
    <location>
        <begin position="211"/>
        <end position="233"/>
    </location>
</feature>
<dbReference type="OrthoDB" id="6260718at2759"/>
<dbReference type="PANTHER" id="PTHR33327">
    <property type="entry name" value="ENDONUCLEASE"/>
    <property type="match status" value="1"/>
</dbReference>
<keyword evidence="3" id="KW-1185">Reference proteome</keyword>
<dbReference type="GeneID" id="112690739"/>
<gene>
    <name evidence="4" type="primary">LOC112690739</name>
</gene>
<organism evidence="3 4">
    <name type="scientific">Sipha flava</name>
    <name type="common">yellow sugarcane aphid</name>
    <dbReference type="NCBI Taxonomy" id="143950"/>
    <lineage>
        <taxon>Eukaryota</taxon>
        <taxon>Metazoa</taxon>
        <taxon>Ecdysozoa</taxon>
        <taxon>Arthropoda</taxon>
        <taxon>Hexapoda</taxon>
        <taxon>Insecta</taxon>
        <taxon>Pterygota</taxon>
        <taxon>Neoptera</taxon>
        <taxon>Paraneoptera</taxon>
        <taxon>Hemiptera</taxon>
        <taxon>Sternorrhyncha</taxon>
        <taxon>Aphidomorpha</taxon>
        <taxon>Aphidoidea</taxon>
        <taxon>Aphididae</taxon>
        <taxon>Sipha</taxon>
    </lineage>
</organism>
<dbReference type="Proteomes" id="UP000694846">
    <property type="component" value="Unplaced"/>
</dbReference>
<dbReference type="RefSeq" id="XP_025420600.1">
    <property type="nucleotide sequence ID" value="XM_025564815.1"/>
</dbReference>
<feature type="domain" description="DUF7041" evidence="2">
    <location>
        <begin position="15"/>
        <end position="98"/>
    </location>
</feature>
<dbReference type="PANTHER" id="PTHR33327:SF3">
    <property type="entry name" value="RNA-DIRECTED DNA POLYMERASE"/>
    <property type="match status" value="1"/>
</dbReference>
<accession>A0A8B8GCR4</accession>
<dbReference type="FunFam" id="2.40.70.10:FF:000130">
    <property type="entry name" value="Retrovirus-related Pol polyprotein from transposon opus-like Protein"/>
    <property type="match status" value="1"/>
</dbReference>
<evidence type="ECO:0000313" key="4">
    <source>
        <dbReference type="RefSeq" id="XP_025420600.1"/>
    </source>
</evidence>
<dbReference type="Gene3D" id="2.40.70.10">
    <property type="entry name" value="Acid Proteases"/>
    <property type="match status" value="1"/>
</dbReference>
<sequence>MAETDATIARVAVKIPDFILSDPELWFAMVEGSFASAGITADSTKFGYVVGTLPPKYAVEVKDIIMTPPSDSKYVKIKSELIKRLSASQEEKTRQLLERVEIGDRKPSQFLRHLQNLADSSVPETLLKTFWMGRLPKSIQVALAIVKESKLEEFAVHADNIADASGPLLPQIAETSRSDTLEAMLNLKISQLTLNINQKIATLRSEVAAIDTRPSRNPDSRPSTYRSRSRSRSRTLHGADGLCWYHWRYGSQSRKCKEPCTYNSGKRDGSSLMTASETSPSPRRLFITDRTSQTQFLIDTGVDLCVYPRSAVPDRRVKSDYVLSAANGTLINTYGTIALSLNFGLRRDFTWRFVIAEVSKPIIGVDFLNHYNLLVDVRNQCLLDGVTRLTAHGHAVESSIPSIKIVVGETK</sequence>